<dbReference type="Pfam" id="PF12911">
    <property type="entry name" value="OppC_N"/>
    <property type="match status" value="1"/>
</dbReference>
<keyword evidence="5 7" id="KW-1133">Transmembrane helix</keyword>
<dbReference type="CDD" id="cd06261">
    <property type="entry name" value="TM_PBP2"/>
    <property type="match status" value="1"/>
</dbReference>
<dbReference type="PROSITE" id="PS50928">
    <property type="entry name" value="ABC_TM1"/>
    <property type="match status" value="1"/>
</dbReference>
<evidence type="ECO:0000256" key="5">
    <source>
        <dbReference type="ARBA" id="ARBA00022989"/>
    </source>
</evidence>
<dbReference type="InterPro" id="IPR000515">
    <property type="entry name" value="MetI-like"/>
</dbReference>
<accession>A0A2S5T7X5</accession>
<dbReference type="RefSeq" id="WP_104356366.1">
    <property type="nucleotide sequence ID" value="NZ_CALFFA010000016.1"/>
</dbReference>
<reference evidence="8 9" key="1">
    <citation type="submission" date="2018-02" db="EMBL/GenBank/DDBJ databases">
        <title>Reclassifiation of [Polyangium] brachysporum DSM 7029 as Guopingzhaonella breviflexa gen. nov., sp. nov., a member of the family Comamonadaceae.</title>
        <authorList>
            <person name="Tang B."/>
        </authorList>
    </citation>
    <scope>NUCLEOTIDE SEQUENCE [LARGE SCALE GENOMIC DNA]</scope>
    <source>
        <strain evidence="8 9">DSM 15344</strain>
    </source>
</reference>
<evidence type="ECO:0000256" key="4">
    <source>
        <dbReference type="ARBA" id="ARBA00022692"/>
    </source>
</evidence>
<feature type="transmembrane region" description="Helical" evidence="7">
    <location>
        <begin position="65"/>
        <end position="87"/>
    </location>
</feature>
<dbReference type="PANTHER" id="PTHR43386:SF1">
    <property type="entry name" value="D,D-DIPEPTIDE TRANSPORT SYSTEM PERMEASE PROTEIN DDPC-RELATED"/>
    <property type="match status" value="1"/>
</dbReference>
<evidence type="ECO:0000256" key="2">
    <source>
        <dbReference type="ARBA" id="ARBA00022448"/>
    </source>
</evidence>
<dbReference type="Proteomes" id="UP000239406">
    <property type="component" value="Unassembled WGS sequence"/>
</dbReference>
<dbReference type="InterPro" id="IPR035906">
    <property type="entry name" value="MetI-like_sf"/>
</dbReference>
<dbReference type="InterPro" id="IPR025966">
    <property type="entry name" value="OppC_N"/>
</dbReference>
<comment type="subcellular location">
    <subcellularLocation>
        <location evidence="1 7">Cell membrane</location>
        <topology evidence="1 7">Multi-pass membrane protein</topology>
    </subcellularLocation>
</comment>
<dbReference type="GO" id="GO:0055085">
    <property type="term" value="P:transmembrane transport"/>
    <property type="evidence" value="ECO:0007669"/>
    <property type="project" value="InterPro"/>
</dbReference>
<dbReference type="SUPFAM" id="SSF161098">
    <property type="entry name" value="MetI-like"/>
    <property type="match status" value="1"/>
</dbReference>
<dbReference type="EMBL" id="PSNY01000003">
    <property type="protein sequence ID" value="PPE71105.1"/>
    <property type="molecule type" value="Genomic_DNA"/>
</dbReference>
<feature type="transmembrane region" description="Helical" evidence="7">
    <location>
        <begin position="131"/>
        <end position="154"/>
    </location>
</feature>
<feature type="transmembrane region" description="Helical" evidence="7">
    <location>
        <begin position="192"/>
        <end position="209"/>
    </location>
</feature>
<evidence type="ECO:0000313" key="8">
    <source>
        <dbReference type="EMBL" id="PPE71105.1"/>
    </source>
</evidence>
<evidence type="ECO:0000313" key="9">
    <source>
        <dbReference type="Proteomes" id="UP000239406"/>
    </source>
</evidence>
<name>A0A2S5T7X5_9BURK</name>
<keyword evidence="6 7" id="KW-0472">Membrane</keyword>
<proteinExistence type="inferred from homology"/>
<feature type="transmembrane region" description="Helical" evidence="7">
    <location>
        <begin position="166"/>
        <end position="186"/>
    </location>
</feature>
<feature type="transmembrane region" description="Helical" evidence="7">
    <location>
        <begin position="293"/>
        <end position="314"/>
    </location>
</feature>
<gene>
    <name evidence="8" type="ORF">C1702_03855</name>
</gene>
<evidence type="ECO:0000256" key="1">
    <source>
        <dbReference type="ARBA" id="ARBA00004651"/>
    </source>
</evidence>
<keyword evidence="3" id="KW-1003">Cell membrane</keyword>
<evidence type="ECO:0000256" key="6">
    <source>
        <dbReference type="ARBA" id="ARBA00023136"/>
    </source>
</evidence>
<keyword evidence="2 7" id="KW-0813">Transport</keyword>
<dbReference type="AlphaFoldDB" id="A0A2S5T7X5"/>
<dbReference type="PANTHER" id="PTHR43386">
    <property type="entry name" value="OLIGOPEPTIDE TRANSPORT SYSTEM PERMEASE PROTEIN APPC"/>
    <property type="match status" value="1"/>
</dbReference>
<protein>
    <submittedName>
        <fullName evidence="8">ABC transporter permease</fullName>
    </submittedName>
</protein>
<feature type="transmembrane region" description="Helical" evidence="7">
    <location>
        <begin position="249"/>
        <end position="272"/>
    </location>
</feature>
<dbReference type="GO" id="GO:0005886">
    <property type="term" value="C:plasma membrane"/>
    <property type="evidence" value="ECO:0007669"/>
    <property type="project" value="UniProtKB-SubCell"/>
</dbReference>
<evidence type="ECO:0000256" key="7">
    <source>
        <dbReference type="RuleBase" id="RU363032"/>
    </source>
</evidence>
<comment type="similarity">
    <text evidence="7">Belongs to the binding-protein-dependent transport system permease family.</text>
</comment>
<organism evidence="8 9">
    <name type="scientific">Caldimonas thermodepolymerans</name>
    <dbReference type="NCBI Taxonomy" id="215580"/>
    <lineage>
        <taxon>Bacteria</taxon>
        <taxon>Pseudomonadati</taxon>
        <taxon>Pseudomonadota</taxon>
        <taxon>Betaproteobacteria</taxon>
        <taxon>Burkholderiales</taxon>
        <taxon>Sphaerotilaceae</taxon>
        <taxon>Caldimonas</taxon>
    </lineage>
</organism>
<dbReference type="Gene3D" id="1.10.3720.10">
    <property type="entry name" value="MetI-like"/>
    <property type="match status" value="1"/>
</dbReference>
<sequence length="330" mass="34620">MSSTPTAIRVAGAAARAPDAPAVPAEAAPAWPNVHAPDAARARTDEVAQPTNARRALRALLRNPTAMAGLVILALMALPALAAPWLYPEDPLSMVDAPFIRPFTQPGYLLGTDSMGRDVAAGIAHGARVSLLVGISATLVGLGLGIAVGAPAGYFGGWVDEALQRLVILFQAIPNFILLIVIVAIAQPSLPVITLAIGLVTWPTVARLVRTEFRALRHKEFVLAARSLGYGHLRIILREILPNALPPLIVSASVMVATAILMESGLAFMGMGDPNVVSWGSMIGAGREQLRTAAYLTMAPGLAIVFTVLALNLLGDGLNDALNPRLSRER</sequence>
<keyword evidence="9" id="KW-1185">Reference proteome</keyword>
<dbReference type="InterPro" id="IPR050366">
    <property type="entry name" value="BP-dependent_transpt_permease"/>
</dbReference>
<comment type="caution">
    <text evidence="8">The sequence shown here is derived from an EMBL/GenBank/DDBJ whole genome shotgun (WGS) entry which is preliminary data.</text>
</comment>
<keyword evidence="4 7" id="KW-0812">Transmembrane</keyword>
<evidence type="ECO:0000256" key="3">
    <source>
        <dbReference type="ARBA" id="ARBA00022475"/>
    </source>
</evidence>
<dbReference type="Pfam" id="PF00528">
    <property type="entry name" value="BPD_transp_1"/>
    <property type="match status" value="1"/>
</dbReference>